<dbReference type="RefSeq" id="WP_394300033.1">
    <property type="nucleotide sequence ID" value="NZ_JBHMQT010000006.1"/>
</dbReference>
<sequence>MVGFAVGFEVGFEVGLVEGLVEGFGEGSALGVELGDGSALGEASTLGEGSALRVGLGDGSALGEASTLGEGSALGVGLGDGSALGEASTLGEGSALGDALALGSASAGAVGLAVGKGVPAGGSSGWERGAEALFGSFGAPPSPRSADRDRHPCDPLRLAVPGWARGLAFPESTVVASRELGPSSLEVESPGADGESEAADWSPSASVVFSASSEDVGWSPDDGPSEVPESPADMVSLAVSVSSTDTRSAVDTRSLMETGAWDIGSCGGTTPGVVGTEDCEVPRAAALHGWATIAPAVAETAARSRPETMVVRLLGDIRGVMSSSSQFR</sequence>
<name>A0ABV6U050_9ACTN</name>
<keyword evidence="3" id="KW-1185">Reference proteome</keyword>
<protein>
    <submittedName>
        <fullName evidence="2">Uncharacterized protein</fullName>
    </submittedName>
</protein>
<organism evidence="2 3">
    <name type="scientific">Sphaerimonospora cavernae</name>
    <dbReference type="NCBI Taxonomy" id="1740611"/>
    <lineage>
        <taxon>Bacteria</taxon>
        <taxon>Bacillati</taxon>
        <taxon>Actinomycetota</taxon>
        <taxon>Actinomycetes</taxon>
        <taxon>Streptosporangiales</taxon>
        <taxon>Streptosporangiaceae</taxon>
        <taxon>Sphaerimonospora</taxon>
    </lineage>
</organism>
<evidence type="ECO:0000256" key="1">
    <source>
        <dbReference type="SAM" id="MobiDB-lite"/>
    </source>
</evidence>
<accession>A0ABV6U050</accession>
<evidence type="ECO:0000313" key="2">
    <source>
        <dbReference type="EMBL" id="MFC0861811.1"/>
    </source>
</evidence>
<gene>
    <name evidence="2" type="ORF">ACFHYQ_05815</name>
</gene>
<evidence type="ECO:0000313" key="3">
    <source>
        <dbReference type="Proteomes" id="UP001589870"/>
    </source>
</evidence>
<dbReference type="Proteomes" id="UP001589870">
    <property type="component" value="Unassembled WGS sequence"/>
</dbReference>
<comment type="caution">
    <text evidence="2">The sequence shown here is derived from an EMBL/GenBank/DDBJ whole genome shotgun (WGS) entry which is preliminary data.</text>
</comment>
<feature type="region of interest" description="Disordered" evidence="1">
    <location>
        <begin position="212"/>
        <end position="231"/>
    </location>
</feature>
<reference evidence="2 3" key="1">
    <citation type="submission" date="2024-09" db="EMBL/GenBank/DDBJ databases">
        <authorList>
            <person name="Sun Q."/>
            <person name="Mori K."/>
        </authorList>
    </citation>
    <scope>NUCLEOTIDE SEQUENCE [LARGE SCALE GENOMIC DNA]</scope>
    <source>
        <strain evidence="2 3">TBRC 1851</strain>
    </source>
</reference>
<feature type="region of interest" description="Disordered" evidence="1">
    <location>
        <begin position="180"/>
        <end position="206"/>
    </location>
</feature>
<dbReference type="EMBL" id="JBHMQT010000006">
    <property type="protein sequence ID" value="MFC0861811.1"/>
    <property type="molecule type" value="Genomic_DNA"/>
</dbReference>
<proteinExistence type="predicted"/>